<reference evidence="2" key="1">
    <citation type="submission" date="2023-06" db="EMBL/GenBank/DDBJ databases">
        <title>Genome-scale phylogeny and comparative genomics of the fungal order Sordariales.</title>
        <authorList>
            <consortium name="Lawrence Berkeley National Laboratory"/>
            <person name="Hensen N."/>
            <person name="Bonometti L."/>
            <person name="Westerberg I."/>
            <person name="Brannstrom I.O."/>
            <person name="Guillou S."/>
            <person name="Cros-Aarteil S."/>
            <person name="Calhoun S."/>
            <person name="Haridas S."/>
            <person name="Kuo A."/>
            <person name="Mondo S."/>
            <person name="Pangilinan J."/>
            <person name="Riley R."/>
            <person name="Labutti K."/>
            <person name="Andreopoulos B."/>
            <person name="Lipzen A."/>
            <person name="Chen C."/>
            <person name="Yanf M."/>
            <person name="Daum C."/>
            <person name="Ng V."/>
            <person name="Clum A."/>
            <person name="Steindorff A."/>
            <person name="Ohm R."/>
            <person name="Martin F."/>
            <person name="Silar P."/>
            <person name="Natvig D."/>
            <person name="Lalanne C."/>
            <person name="Gautier V."/>
            <person name="Ament-Velasquez S.L."/>
            <person name="Kruys A."/>
            <person name="Hutchinson M.I."/>
            <person name="Powell A.J."/>
            <person name="Barry K."/>
            <person name="Miller A.N."/>
            <person name="Grigoriev I.V."/>
            <person name="Debuchy R."/>
            <person name="Gladieux P."/>
            <person name="Thoren M.H."/>
            <person name="Johannesson H."/>
        </authorList>
    </citation>
    <scope>NUCLEOTIDE SEQUENCE</scope>
    <source>
        <strain evidence="2">CBS 606.72</strain>
    </source>
</reference>
<protein>
    <submittedName>
        <fullName evidence="2">Uncharacterized protein</fullName>
    </submittedName>
</protein>
<name>A0AA40BWI5_9PEZI</name>
<feature type="region of interest" description="Disordered" evidence="1">
    <location>
        <begin position="1"/>
        <end position="134"/>
    </location>
</feature>
<proteinExistence type="predicted"/>
<dbReference type="AlphaFoldDB" id="A0AA40BWI5"/>
<feature type="compositionally biased region" description="Basic and acidic residues" evidence="1">
    <location>
        <begin position="97"/>
        <end position="107"/>
    </location>
</feature>
<accession>A0AA40BWI5</accession>
<keyword evidence="3" id="KW-1185">Reference proteome</keyword>
<comment type="caution">
    <text evidence="2">The sequence shown here is derived from an EMBL/GenBank/DDBJ whole genome shotgun (WGS) entry which is preliminary data.</text>
</comment>
<evidence type="ECO:0000313" key="3">
    <source>
        <dbReference type="Proteomes" id="UP001175000"/>
    </source>
</evidence>
<feature type="region of interest" description="Disordered" evidence="1">
    <location>
        <begin position="159"/>
        <end position="180"/>
    </location>
</feature>
<gene>
    <name evidence="2" type="ORF">B0T14DRAFT_497568</name>
</gene>
<dbReference type="EMBL" id="JAULSU010000005">
    <property type="protein sequence ID" value="KAK0616283.1"/>
    <property type="molecule type" value="Genomic_DNA"/>
</dbReference>
<evidence type="ECO:0000313" key="2">
    <source>
        <dbReference type="EMBL" id="KAK0616283.1"/>
    </source>
</evidence>
<feature type="compositionally biased region" description="Basic and acidic residues" evidence="1">
    <location>
        <begin position="117"/>
        <end position="134"/>
    </location>
</feature>
<organism evidence="2 3">
    <name type="scientific">Immersiella caudata</name>
    <dbReference type="NCBI Taxonomy" id="314043"/>
    <lineage>
        <taxon>Eukaryota</taxon>
        <taxon>Fungi</taxon>
        <taxon>Dikarya</taxon>
        <taxon>Ascomycota</taxon>
        <taxon>Pezizomycotina</taxon>
        <taxon>Sordariomycetes</taxon>
        <taxon>Sordariomycetidae</taxon>
        <taxon>Sordariales</taxon>
        <taxon>Lasiosphaeriaceae</taxon>
        <taxon>Immersiella</taxon>
    </lineage>
</organism>
<evidence type="ECO:0000256" key="1">
    <source>
        <dbReference type="SAM" id="MobiDB-lite"/>
    </source>
</evidence>
<sequence>MAGAPTNNPTHGQKVNPSNPALSDPHYHGAIDPSSLAASSIRSGGAFASNEGASPGDQPASDSHAHAPGSHKQKESILDHQYSYGGQAPNHVLSQYIKDEAGPHGENLRVGGFEGSGTERKMPEPGSKDDPERAALKSFVRVKDGQGMKVAKGDFEVLNEDEQAWGGGVSKRGGKDKSSE</sequence>
<dbReference type="Proteomes" id="UP001175000">
    <property type="component" value="Unassembled WGS sequence"/>
</dbReference>
<feature type="compositionally biased region" description="Polar residues" evidence="1">
    <location>
        <begin position="1"/>
        <end position="21"/>
    </location>
</feature>